<protein>
    <recommendedName>
        <fullName evidence="5">BZIP transcription factor</fullName>
    </recommendedName>
</protein>
<evidence type="ECO:0000313" key="4">
    <source>
        <dbReference type="Proteomes" id="UP000006701"/>
    </source>
</evidence>
<sequence>MAEQSGWYMSGLELLGIPHHTATGKDLYDQGSSSNFSSPSPSCTTPIILSASSYPTFGAMVDGQQPDKSGRPRRKNVSTRAKKTSDGLPKKRGRPQKDTNVATPTEKRRTQIRLAQRAYRSRQEATMSQMKNRIQELESVIETMTETFIAFSDTLMQSSMLASSPGIAQSLQEATAKYVELSNRVNPVGEEDDNSDAAAAAAATAAATRLYERPSPPATASMMASPESSTARSNDPSEPSPLANADTGTSPPRNDALQIFDGSPPHITFPSVYQNNLGPLMSHLYGPQSPFFAERLHWACSERAYQYLINPNIADARLTRAFGYLFSRMSRAQVVSFFGTVLSSFGAPEAFDQFHIPMLNLGGAGLHYPRKLPLAATPHLLSPLPAGEQIEALYENAFTARDFEEVWFDSEDLEGFLEEHGVILGSRDTVPEVIPGGPLEVMKATRLSIVSSVLESTSRPNAQRFLSQSPILAVDESQLIDWLSVRGICLGRAAGFRKRDVESFLLQHAWPVVTPQFPL</sequence>
<dbReference type="SUPFAM" id="SSF57959">
    <property type="entry name" value="Leucine zipper domain"/>
    <property type="match status" value="1"/>
</dbReference>
<dbReference type="AlphaFoldDB" id="A1CC94"/>
<proteinExistence type="predicted"/>
<dbReference type="InterPro" id="IPR046347">
    <property type="entry name" value="bZIP_sf"/>
</dbReference>
<dbReference type="HOGENOM" id="CLU_581346_0_0_1"/>
<evidence type="ECO:0000256" key="1">
    <source>
        <dbReference type="SAM" id="Coils"/>
    </source>
</evidence>
<feature type="region of interest" description="Disordered" evidence="2">
    <location>
        <begin position="23"/>
        <end position="43"/>
    </location>
</feature>
<accession>A1CC94</accession>
<dbReference type="CDD" id="cd14688">
    <property type="entry name" value="bZIP_YAP"/>
    <property type="match status" value="1"/>
</dbReference>
<dbReference type="GeneID" id="4705767"/>
<name>A1CC94_ASPCL</name>
<feature type="region of interest" description="Disordered" evidence="2">
    <location>
        <begin position="214"/>
        <end position="261"/>
    </location>
</feature>
<feature type="region of interest" description="Disordered" evidence="2">
    <location>
        <begin position="58"/>
        <end position="108"/>
    </location>
</feature>
<dbReference type="eggNOG" id="ENOG502S6B9">
    <property type="taxonomic scope" value="Eukaryota"/>
</dbReference>
<reference evidence="3 4" key="1">
    <citation type="journal article" date="2008" name="PLoS Genet.">
        <title>Genomic islands in the pathogenic filamentous fungus Aspergillus fumigatus.</title>
        <authorList>
            <person name="Fedorova N.D."/>
            <person name="Khaldi N."/>
            <person name="Joardar V.S."/>
            <person name="Maiti R."/>
            <person name="Amedeo P."/>
            <person name="Anderson M.J."/>
            <person name="Crabtree J."/>
            <person name="Silva J.C."/>
            <person name="Badger J.H."/>
            <person name="Albarraq A."/>
            <person name="Angiuoli S."/>
            <person name="Bussey H."/>
            <person name="Bowyer P."/>
            <person name="Cotty P.J."/>
            <person name="Dyer P.S."/>
            <person name="Egan A."/>
            <person name="Galens K."/>
            <person name="Fraser-Liggett C.M."/>
            <person name="Haas B.J."/>
            <person name="Inman J.M."/>
            <person name="Kent R."/>
            <person name="Lemieux S."/>
            <person name="Malavazi I."/>
            <person name="Orvis J."/>
            <person name="Roemer T."/>
            <person name="Ronning C.M."/>
            <person name="Sundaram J.P."/>
            <person name="Sutton G."/>
            <person name="Turner G."/>
            <person name="Venter J.C."/>
            <person name="White O.R."/>
            <person name="Whitty B.R."/>
            <person name="Youngman P."/>
            <person name="Wolfe K.H."/>
            <person name="Goldman G.H."/>
            <person name="Wortman J.R."/>
            <person name="Jiang B."/>
            <person name="Denning D.W."/>
            <person name="Nierman W.C."/>
        </authorList>
    </citation>
    <scope>NUCLEOTIDE SEQUENCE [LARGE SCALE GENOMIC DNA]</scope>
    <source>
        <strain evidence="4">ATCC 1007 / CBS 513.65 / DSM 816 / NCTC 3887 / NRRL 1</strain>
    </source>
</reference>
<keyword evidence="1" id="KW-0175">Coiled coil</keyword>
<dbReference type="Gene3D" id="1.20.5.170">
    <property type="match status" value="1"/>
</dbReference>
<dbReference type="GO" id="GO:0003700">
    <property type="term" value="F:DNA-binding transcription factor activity"/>
    <property type="evidence" value="ECO:0007669"/>
    <property type="project" value="InterPro"/>
</dbReference>
<dbReference type="OMA" id="IYTYSHQ"/>
<organism evidence="3 4">
    <name type="scientific">Aspergillus clavatus (strain ATCC 1007 / CBS 513.65 / DSM 816 / NCTC 3887 / NRRL 1 / QM 1276 / 107)</name>
    <dbReference type="NCBI Taxonomy" id="344612"/>
    <lineage>
        <taxon>Eukaryota</taxon>
        <taxon>Fungi</taxon>
        <taxon>Dikarya</taxon>
        <taxon>Ascomycota</taxon>
        <taxon>Pezizomycotina</taxon>
        <taxon>Eurotiomycetes</taxon>
        <taxon>Eurotiomycetidae</taxon>
        <taxon>Eurotiales</taxon>
        <taxon>Aspergillaceae</taxon>
        <taxon>Aspergillus</taxon>
        <taxon>Aspergillus subgen. Fumigati</taxon>
    </lineage>
</organism>
<feature type="compositionally biased region" description="Low complexity" evidence="2">
    <location>
        <begin position="32"/>
        <end position="42"/>
    </location>
</feature>
<dbReference type="VEuPathDB" id="FungiDB:ACLA_061120"/>
<evidence type="ECO:0000256" key="2">
    <source>
        <dbReference type="SAM" id="MobiDB-lite"/>
    </source>
</evidence>
<feature type="compositionally biased region" description="Basic residues" evidence="2">
    <location>
        <begin position="71"/>
        <end position="82"/>
    </location>
</feature>
<dbReference type="Proteomes" id="UP000006701">
    <property type="component" value="Unassembled WGS sequence"/>
</dbReference>
<feature type="coiled-coil region" evidence="1">
    <location>
        <begin position="120"/>
        <end position="147"/>
    </location>
</feature>
<dbReference type="PANTHER" id="PTHR40618">
    <property type="entry name" value="B-ZIP TRANSCRIPTION FACTOR (EUROFUNG)-RELATED"/>
    <property type="match status" value="1"/>
</dbReference>
<feature type="compositionally biased region" description="Polar residues" evidence="2">
    <location>
        <begin position="226"/>
        <end position="237"/>
    </location>
</feature>
<dbReference type="PANTHER" id="PTHR40618:SF1">
    <property type="entry name" value="B-ZIP TRANSCRIPTION FACTOR (EUROFUNG)"/>
    <property type="match status" value="1"/>
</dbReference>
<dbReference type="KEGG" id="act:ACLA_061120"/>
<dbReference type="RefSeq" id="XP_001273577.1">
    <property type="nucleotide sequence ID" value="XM_001273576.1"/>
</dbReference>
<keyword evidence="4" id="KW-1185">Reference proteome</keyword>
<dbReference type="STRING" id="344612.A1CC94"/>
<dbReference type="EMBL" id="DS027050">
    <property type="protein sequence ID" value="EAW12151.1"/>
    <property type="molecule type" value="Genomic_DNA"/>
</dbReference>
<evidence type="ECO:0000313" key="3">
    <source>
        <dbReference type="EMBL" id="EAW12151.1"/>
    </source>
</evidence>
<evidence type="ECO:0008006" key="5">
    <source>
        <dbReference type="Google" id="ProtNLM"/>
    </source>
</evidence>
<gene>
    <name evidence="3" type="ORF">ACLA_061120</name>
</gene>
<dbReference type="OrthoDB" id="3555317at2759"/>